<dbReference type="InterPro" id="IPR009057">
    <property type="entry name" value="Homeodomain-like_sf"/>
</dbReference>
<protein>
    <submittedName>
        <fullName evidence="2">Helix-turn-helix domain-containing protein</fullName>
    </submittedName>
</protein>
<evidence type="ECO:0000313" key="3">
    <source>
        <dbReference type="Proteomes" id="UP000777265"/>
    </source>
</evidence>
<feature type="compositionally biased region" description="Basic and acidic residues" evidence="1">
    <location>
        <begin position="72"/>
        <end position="87"/>
    </location>
</feature>
<gene>
    <name evidence="2" type="ORF">GXY80_12260</name>
</gene>
<evidence type="ECO:0000256" key="1">
    <source>
        <dbReference type="SAM" id="MobiDB-lite"/>
    </source>
</evidence>
<evidence type="ECO:0000313" key="2">
    <source>
        <dbReference type="EMBL" id="NLW36231.1"/>
    </source>
</evidence>
<proteinExistence type="predicted"/>
<dbReference type="AlphaFoldDB" id="A0A971M6T7"/>
<dbReference type="SUPFAM" id="SSF46689">
    <property type="entry name" value="Homeodomain-like"/>
    <property type="match status" value="1"/>
</dbReference>
<feature type="region of interest" description="Disordered" evidence="1">
    <location>
        <begin position="67"/>
        <end position="87"/>
    </location>
</feature>
<reference evidence="2" key="2">
    <citation type="submission" date="2020-01" db="EMBL/GenBank/DDBJ databases">
        <authorList>
            <person name="Campanaro S."/>
        </authorList>
    </citation>
    <scope>NUCLEOTIDE SEQUENCE</scope>
    <source>
        <strain evidence="2">AS06rmzACSIP_7</strain>
    </source>
</reference>
<comment type="caution">
    <text evidence="2">The sequence shown here is derived from an EMBL/GenBank/DDBJ whole genome shotgun (WGS) entry which is preliminary data.</text>
</comment>
<name>A0A971M6T7_9BACT</name>
<accession>A0A971M6T7</accession>
<organism evidence="2 3">
    <name type="scientific">Syntrophorhabdus aromaticivorans</name>
    <dbReference type="NCBI Taxonomy" id="328301"/>
    <lineage>
        <taxon>Bacteria</taxon>
        <taxon>Pseudomonadati</taxon>
        <taxon>Thermodesulfobacteriota</taxon>
        <taxon>Syntrophorhabdia</taxon>
        <taxon>Syntrophorhabdales</taxon>
        <taxon>Syntrophorhabdaceae</taxon>
        <taxon>Syntrophorhabdus</taxon>
    </lineage>
</organism>
<dbReference type="Proteomes" id="UP000777265">
    <property type="component" value="Unassembled WGS sequence"/>
</dbReference>
<feature type="non-terminal residue" evidence="2">
    <location>
        <position position="87"/>
    </location>
</feature>
<dbReference type="EMBL" id="JAAYEE010000224">
    <property type="protein sequence ID" value="NLW36231.1"/>
    <property type="molecule type" value="Genomic_DNA"/>
</dbReference>
<sequence>MEKIDGRTLKQEVQQALRNQVIRLRKQGKKNKDVAEFLGISPQHSSTLWQKYLQGGKKEIILGTRGRRHGEKRTLTEEQEHHIQKLI</sequence>
<reference evidence="2" key="1">
    <citation type="journal article" date="2020" name="Biotechnol. Biofuels">
        <title>New insights from the biogas microbiome by comprehensive genome-resolved metagenomics of nearly 1600 species originating from multiple anaerobic digesters.</title>
        <authorList>
            <person name="Campanaro S."/>
            <person name="Treu L."/>
            <person name="Rodriguez-R L.M."/>
            <person name="Kovalovszki A."/>
            <person name="Ziels R.M."/>
            <person name="Maus I."/>
            <person name="Zhu X."/>
            <person name="Kougias P.G."/>
            <person name="Basile A."/>
            <person name="Luo G."/>
            <person name="Schluter A."/>
            <person name="Konstantinidis K.T."/>
            <person name="Angelidaki I."/>
        </authorList>
    </citation>
    <scope>NUCLEOTIDE SEQUENCE</scope>
    <source>
        <strain evidence="2">AS06rmzACSIP_7</strain>
    </source>
</reference>